<evidence type="ECO:0000313" key="3">
    <source>
        <dbReference type="Proteomes" id="UP000011704"/>
    </source>
</evidence>
<accession>M1YX45</accession>
<dbReference type="Proteomes" id="UP000011704">
    <property type="component" value="Unassembled WGS sequence"/>
</dbReference>
<sequence>MRTSKTGPLPKSKTARKKVRVCWYPYRPVWGCVQGLKSGKAIGYYTRCTKVEKPEQNPIRLHLKLWEPSSGKEKKTPIEVSKGKERVS</sequence>
<dbReference type="HOGENOM" id="CLU_2465877_0_0_0"/>
<reference evidence="2 3" key="1">
    <citation type="journal article" date="2013" name="Front. Microbiol.">
        <title>The genome of Nitrospina gracilis illuminates the metabolism and evolution of the major marine nitrite oxidizer.</title>
        <authorList>
            <person name="Luecker S."/>
            <person name="Nowka B."/>
            <person name="Rattei T."/>
            <person name="Spieck E."/>
            <person name="and Daims H."/>
        </authorList>
    </citation>
    <scope>NUCLEOTIDE SEQUENCE [LARGE SCALE GENOMIC DNA]</scope>
    <source>
        <strain evidence="2 3">3/211</strain>
    </source>
</reference>
<evidence type="ECO:0000313" key="2">
    <source>
        <dbReference type="EMBL" id="CCQ90237.1"/>
    </source>
</evidence>
<keyword evidence="3" id="KW-1185">Reference proteome</keyword>
<dbReference type="InParanoid" id="M1YX45"/>
<name>M1YX45_NITG3</name>
<proteinExistence type="predicted"/>
<evidence type="ECO:0000256" key="1">
    <source>
        <dbReference type="SAM" id="MobiDB-lite"/>
    </source>
</evidence>
<gene>
    <name evidence="2" type="ORF">NITGR_260042</name>
</gene>
<dbReference type="STRING" id="1266370.NITGR_260042"/>
<protein>
    <submittedName>
        <fullName evidence="2">Uncharacterized protein</fullName>
    </submittedName>
</protein>
<feature type="compositionally biased region" description="Basic and acidic residues" evidence="1">
    <location>
        <begin position="70"/>
        <end position="88"/>
    </location>
</feature>
<dbReference type="AlphaFoldDB" id="M1YX45"/>
<feature type="region of interest" description="Disordered" evidence="1">
    <location>
        <begin position="68"/>
        <end position="88"/>
    </location>
</feature>
<dbReference type="EMBL" id="CAQJ01000029">
    <property type="protein sequence ID" value="CCQ90237.1"/>
    <property type="molecule type" value="Genomic_DNA"/>
</dbReference>
<comment type="caution">
    <text evidence="2">The sequence shown here is derived from an EMBL/GenBank/DDBJ whole genome shotgun (WGS) entry which is preliminary data.</text>
</comment>
<organism evidence="2 3">
    <name type="scientific">Nitrospina gracilis (strain 3/211)</name>
    <dbReference type="NCBI Taxonomy" id="1266370"/>
    <lineage>
        <taxon>Bacteria</taxon>
        <taxon>Pseudomonadati</taxon>
        <taxon>Nitrospinota/Tectimicrobiota group</taxon>
        <taxon>Nitrospinota</taxon>
        <taxon>Nitrospinia</taxon>
        <taxon>Nitrospinales</taxon>
        <taxon>Nitrospinaceae</taxon>
        <taxon>Nitrospina</taxon>
    </lineage>
</organism>